<sequence length="100" mass="10675">MVADNSLKYYYHGYRTCAGQFVNAGYPPLTAPTDFLDINAGLADAPETDEEVPPELPDSLLRAHPEGETPTDPEDLVEDAVPLKVVPPPMGDNVAPPADA</sequence>
<reference evidence="2" key="1">
    <citation type="submission" date="2020-06" db="EMBL/GenBank/DDBJ databases">
        <authorList>
            <person name="Li T."/>
            <person name="Hu X."/>
            <person name="Zhang T."/>
            <person name="Song X."/>
            <person name="Zhang H."/>
            <person name="Dai N."/>
            <person name="Sheng W."/>
            <person name="Hou X."/>
            <person name="Wei L."/>
        </authorList>
    </citation>
    <scope>NUCLEOTIDE SEQUENCE</scope>
    <source>
        <strain evidence="2">KEN1</strain>
        <tissue evidence="2">Leaf</tissue>
    </source>
</reference>
<protein>
    <submittedName>
        <fullName evidence="2">Uncharacterized protein</fullName>
    </submittedName>
</protein>
<evidence type="ECO:0000256" key="1">
    <source>
        <dbReference type="SAM" id="MobiDB-lite"/>
    </source>
</evidence>
<name>A0AAW2WE35_9LAMI</name>
<proteinExistence type="predicted"/>
<gene>
    <name evidence="2" type="ORF">Slati_2440800</name>
</gene>
<accession>A0AAW2WE35</accession>
<feature type="region of interest" description="Disordered" evidence="1">
    <location>
        <begin position="42"/>
        <end position="77"/>
    </location>
</feature>
<dbReference type="EMBL" id="JACGWN010000008">
    <property type="protein sequence ID" value="KAL0439578.1"/>
    <property type="molecule type" value="Genomic_DNA"/>
</dbReference>
<comment type="caution">
    <text evidence="2">The sequence shown here is derived from an EMBL/GenBank/DDBJ whole genome shotgun (WGS) entry which is preliminary data.</text>
</comment>
<dbReference type="AlphaFoldDB" id="A0AAW2WE35"/>
<evidence type="ECO:0000313" key="2">
    <source>
        <dbReference type="EMBL" id="KAL0439578.1"/>
    </source>
</evidence>
<organism evidence="2">
    <name type="scientific">Sesamum latifolium</name>
    <dbReference type="NCBI Taxonomy" id="2727402"/>
    <lineage>
        <taxon>Eukaryota</taxon>
        <taxon>Viridiplantae</taxon>
        <taxon>Streptophyta</taxon>
        <taxon>Embryophyta</taxon>
        <taxon>Tracheophyta</taxon>
        <taxon>Spermatophyta</taxon>
        <taxon>Magnoliopsida</taxon>
        <taxon>eudicotyledons</taxon>
        <taxon>Gunneridae</taxon>
        <taxon>Pentapetalae</taxon>
        <taxon>asterids</taxon>
        <taxon>lamiids</taxon>
        <taxon>Lamiales</taxon>
        <taxon>Pedaliaceae</taxon>
        <taxon>Sesamum</taxon>
    </lineage>
</organism>
<reference evidence="2" key="2">
    <citation type="journal article" date="2024" name="Plant">
        <title>Genomic evolution and insights into agronomic trait innovations of Sesamum species.</title>
        <authorList>
            <person name="Miao H."/>
            <person name="Wang L."/>
            <person name="Qu L."/>
            <person name="Liu H."/>
            <person name="Sun Y."/>
            <person name="Le M."/>
            <person name="Wang Q."/>
            <person name="Wei S."/>
            <person name="Zheng Y."/>
            <person name="Lin W."/>
            <person name="Duan Y."/>
            <person name="Cao H."/>
            <person name="Xiong S."/>
            <person name="Wang X."/>
            <person name="Wei L."/>
            <person name="Li C."/>
            <person name="Ma Q."/>
            <person name="Ju M."/>
            <person name="Zhao R."/>
            <person name="Li G."/>
            <person name="Mu C."/>
            <person name="Tian Q."/>
            <person name="Mei H."/>
            <person name="Zhang T."/>
            <person name="Gao T."/>
            <person name="Zhang H."/>
        </authorList>
    </citation>
    <scope>NUCLEOTIDE SEQUENCE</scope>
    <source>
        <strain evidence="2">KEN1</strain>
    </source>
</reference>